<dbReference type="InterPro" id="IPR018114">
    <property type="entry name" value="TRYPSIN_HIS"/>
</dbReference>
<evidence type="ECO:0000256" key="11">
    <source>
        <dbReference type="ARBA" id="ARBA00038868"/>
    </source>
</evidence>
<dbReference type="SMART" id="SM00020">
    <property type="entry name" value="Tryp_SPc"/>
    <property type="match status" value="1"/>
</dbReference>
<evidence type="ECO:0000256" key="2">
    <source>
        <dbReference type="ARBA" id="ARBA00007664"/>
    </source>
</evidence>
<reference evidence="16" key="1">
    <citation type="submission" date="2025-08" db="UniProtKB">
        <authorList>
            <consortium name="RefSeq"/>
        </authorList>
    </citation>
    <scope>IDENTIFICATION</scope>
    <source>
        <strain evidence="16">Mau12</strain>
        <tissue evidence="16">Whole Body</tissue>
    </source>
</reference>
<dbReference type="SUPFAM" id="SSF50494">
    <property type="entry name" value="Trypsin-like serine proteases"/>
    <property type="match status" value="1"/>
</dbReference>
<dbReference type="InterPro" id="IPR001314">
    <property type="entry name" value="Peptidase_S1A"/>
</dbReference>
<dbReference type="InterPro" id="IPR050430">
    <property type="entry name" value="Peptidase_S1"/>
</dbReference>
<evidence type="ECO:0000256" key="13">
    <source>
        <dbReference type="SAM" id="SignalP"/>
    </source>
</evidence>
<keyword evidence="6 12" id="KW-0378">Hydrolase</keyword>
<dbReference type="AlphaFoldDB" id="A0A6P8KEE7"/>
<keyword evidence="9" id="KW-1015">Disulfide bond</keyword>
<gene>
    <name evidence="16" type="primary">LOC117145634</name>
</gene>
<comment type="subcellular location">
    <subcellularLocation>
        <location evidence="1">Secreted</location>
        <location evidence="1">Extracellular space</location>
    </subcellularLocation>
</comment>
<evidence type="ECO:0000256" key="7">
    <source>
        <dbReference type="ARBA" id="ARBA00022825"/>
    </source>
</evidence>
<feature type="domain" description="Peptidase S1" evidence="14">
    <location>
        <begin position="24"/>
        <end position="242"/>
    </location>
</feature>
<keyword evidence="5 13" id="KW-0732">Signal</keyword>
<evidence type="ECO:0000256" key="4">
    <source>
        <dbReference type="ARBA" id="ARBA00022670"/>
    </source>
</evidence>
<evidence type="ECO:0000256" key="6">
    <source>
        <dbReference type="ARBA" id="ARBA00022801"/>
    </source>
</evidence>
<feature type="chain" id="PRO_5028219319" description="trypsin" evidence="13">
    <location>
        <begin position="18"/>
        <end position="248"/>
    </location>
</feature>
<organism evidence="15 16">
    <name type="scientific">Drosophila mauritiana</name>
    <name type="common">Fruit fly</name>
    <dbReference type="NCBI Taxonomy" id="7226"/>
    <lineage>
        <taxon>Eukaryota</taxon>
        <taxon>Metazoa</taxon>
        <taxon>Ecdysozoa</taxon>
        <taxon>Arthropoda</taxon>
        <taxon>Hexapoda</taxon>
        <taxon>Insecta</taxon>
        <taxon>Pterygota</taxon>
        <taxon>Neoptera</taxon>
        <taxon>Endopterygota</taxon>
        <taxon>Diptera</taxon>
        <taxon>Brachycera</taxon>
        <taxon>Muscomorpha</taxon>
        <taxon>Ephydroidea</taxon>
        <taxon>Drosophilidae</taxon>
        <taxon>Drosophila</taxon>
        <taxon>Sophophora</taxon>
    </lineage>
</organism>
<dbReference type="FunFam" id="2.40.10.10:FF:000047">
    <property type="entry name" value="Trypsin eta"/>
    <property type="match status" value="1"/>
</dbReference>
<protein>
    <recommendedName>
        <fullName evidence="11">trypsin</fullName>
        <ecNumber evidence="11">3.4.21.4</ecNumber>
    </recommendedName>
</protein>
<name>A0A6P8KEE7_DROMA</name>
<dbReference type="CDD" id="cd00190">
    <property type="entry name" value="Tryp_SPc"/>
    <property type="match status" value="1"/>
</dbReference>
<feature type="signal peptide" evidence="13">
    <location>
        <begin position="1"/>
        <end position="17"/>
    </location>
</feature>
<evidence type="ECO:0000256" key="3">
    <source>
        <dbReference type="ARBA" id="ARBA00022525"/>
    </source>
</evidence>
<evidence type="ECO:0000256" key="12">
    <source>
        <dbReference type="RuleBase" id="RU363034"/>
    </source>
</evidence>
<evidence type="ECO:0000256" key="9">
    <source>
        <dbReference type="ARBA" id="ARBA00023157"/>
    </source>
</evidence>
<evidence type="ECO:0000256" key="1">
    <source>
        <dbReference type="ARBA" id="ARBA00004239"/>
    </source>
</evidence>
<dbReference type="EC" id="3.4.21.4" evidence="11"/>
<dbReference type="GO" id="GO:0004252">
    <property type="term" value="F:serine-type endopeptidase activity"/>
    <property type="evidence" value="ECO:0007669"/>
    <property type="project" value="UniProtKB-EC"/>
</dbReference>
<dbReference type="PANTHER" id="PTHR24276">
    <property type="entry name" value="POLYSERASE-RELATED"/>
    <property type="match status" value="1"/>
</dbReference>
<evidence type="ECO:0000256" key="10">
    <source>
        <dbReference type="ARBA" id="ARBA00036320"/>
    </source>
</evidence>
<comment type="catalytic activity">
    <reaction evidence="10">
        <text>Preferential cleavage: Arg-|-Xaa, Lys-|-Xaa.</text>
        <dbReference type="EC" id="3.4.21.4"/>
    </reaction>
</comment>
<evidence type="ECO:0000256" key="8">
    <source>
        <dbReference type="ARBA" id="ARBA00023145"/>
    </source>
</evidence>
<dbReference type="PRINTS" id="PR00722">
    <property type="entry name" value="CHYMOTRYPSIN"/>
</dbReference>
<evidence type="ECO:0000256" key="5">
    <source>
        <dbReference type="ARBA" id="ARBA00022729"/>
    </source>
</evidence>
<dbReference type="GO" id="GO:0005576">
    <property type="term" value="C:extracellular region"/>
    <property type="evidence" value="ECO:0007669"/>
    <property type="project" value="UniProtKB-SubCell"/>
</dbReference>
<dbReference type="InterPro" id="IPR001254">
    <property type="entry name" value="Trypsin_dom"/>
</dbReference>
<keyword evidence="4 12" id="KW-0645">Protease</keyword>
<dbReference type="PROSITE" id="PS50240">
    <property type="entry name" value="TRYPSIN_DOM"/>
    <property type="match status" value="1"/>
</dbReference>
<dbReference type="Gene3D" id="2.40.10.10">
    <property type="entry name" value="Trypsin-like serine proteases"/>
    <property type="match status" value="1"/>
</dbReference>
<dbReference type="InterPro" id="IPR009003">
    <property type="entry name" value="Peptidase_S1_PA"/>
</dbReference>
<proteinExistence type="inferred from homology"/>
<dbReference type="Proteomes" id="UP000515162">
    <property type="component" value="Chromosome 2L"/>
</dbReference>
<dbReference type="PROSITE" id="PS00134">
    <property type="entry name" value="TRYPSIN_HIS"/>
    <property type="match status" value="1"/>
</dbReference>
<evidence type="ECO:0000313" key="15">
    <source>
        <dbReference type="Proteomes" id="UP000515162"/>
    </source>
</evidence>
<accession>A0A6P8KEE7</accession>
<dbReference type="InterPro" id="IPR043504">
    <property type="entry name" value="Peptidase_S1_PA_chymotrypsin"/>
</dbReference>
<dbReference type="Pfam" id="PF00089">
    <property type="entry name" value="Trypsin"/>
    <property type="match status" value="1"/>
</dbReference>
<keyword evidence="7 12" id="KW-0720">Serine protease</keyword>
<sequence>MFVQWIFLAFSVTLVSSKWTPERIVGGDQISILSVPWQASILWFGYHHCGAAIYSEDIVITAAHCLTGSDSEFLSVRVGSSYTLFGGQVVGVSSFLLHEEYGRSWSNDIAVMRLQSKLRLGTGVSVIPLADTSPASGSPAIVSGWGAIGYKKKYPKSILSASVSIVDHDQCRRSYGRKITKDMICAAAPGKDACSGDSGGPLVSGNKLVGIVSFGKECAHSKFPGVYANVAELKPWILSAIERITNSK</sequence>
<dbReference type="InterPro" id="IPR033116">
    <property type="entry name" value="TRYPSIN_SER"/>
</dbReference>
<dbReference type="RefSeq" id="XP_033167248.1">
    <property type="nucleotide sequence ID" value="XM_033311357.1"/>
</dbReference>
<dbReference type="PANTHER" id="PTHR24276:SF91">
    <property type="entry name" value="AT26814P-RELATED"/>
    <property type="match status" value="1"/>
</dbReference>
<keyword evidence="15" id="KW-1185">Reference proteome</keyword>
<keyword evidence="3" id="KW-0964">Secreted</keyword>
<evidence type="ECO:0000259" key="14">
    <source>
        <dbReference type="PROSITE" id="PS50240"/>
    </source>
</evidence>
<dbReference type="GeneID" id="117145634"/>
<keyword evidence="8" id="KW-0865">Zymogen</keyword>
<dbReference type="GO" id="GO:0016485">
    <property type="term" value="P:protein processing"/>
    <property type="evidence" value="ECO:0007669"/>
    <property type="project" value="UniProtKB-ARBA"/>
</dbReference>
<comment type="similarity">
    <text evidence="2">Belongs to the peptidase S1 family.</text>
</comment>
<evidence type="ECO:0000313" key="16">
    <source>
        <dbReference type="RefSeq" id="XP_033167248.1"/>
    </source>
</evidence>
<dbReference type="PROSITE" id="PS00135">
    <property type="entry name" value="TRYPSIN_SER"/>
    <property type="match status" value="1"/>
</dbReference>